<dbReference type="InterPro" id="IPR014729">
    <property type="entry name" value="Rossmann-like_a/b/a_fold"/>
</dbReference>
<dbReference type="SUPFAM" id="SSF52402">
    <property type="entry name" value="Adenine nucleotide alpha hydrolases-like"/>
    <property type="match status" value="1"/>
</dbReference>
<keyword evidence="6" id="KW-0067">ATP-binding</keyword>
<evidence type="ECO:0000256" key="4">
    <source>
        <dbReference type="ARBA" id="ARBA00022679"/>
    </source>
</evidence>
<dbReference type="GO" id="GO:0002937">
    <property type="term" value="P:tRNA 4-thiouridine biosynthesis"/>
    <property type="evidence" value="ECO:0007669"/>
    <property type="project" value="TreeGrafter"/>
</dbReference>
<dbReference type="GO" id="GO:0052837">
    <property type="term" value="P:thiazole biosynthetic process"/>
    <property type="evidence" value="ECO:0007669"/>
    <property type="project" value="TreeGrafter"/>
</dbReference>
<name>H5SKM9_9ZZZZ</name>
<protein>
    <submittedName>
        <fullName evidence="10">Thiamine biosynthesis protein ThiI</fullName>
    </submittedName>
</protein>
<evidence type="ECO:0000259" key="9">
    <source>
        <dbReference type="PROSITE" id="PS51165"/>
    </source>
</evidence>
<dbReference type="EMBL" id="AP011756">
    <property type="protein sequence ID" value="BAL56715.1"/>
    <property type="molecule type" value="Genomic_DNA"/>
</dbReference>
<gene>
    <name evidence="10" type="ORF">HGMM_F42E07C17</name>
</gene>
<dbReference type="GO" id="GO:0016783">
    <property type="term" value="F:sulfurtransferase activity"/>
    <property type="evidence" value="ECO:0007669"/>
    <property type="project" value="InterPro"/>
</dbReference>
<dbReference type="InterPro" id="IPR049961">
    <property type="entry name" value="ThiI_N"/>
</dbReference>
<reference evidence="10" key="2">
    <citation type="journal article" date="2012" name="PLoS ONE">
        <title>A Deeply Branching Thermophilic Bacterium with an Ancient Acetyl-CoA Pathway Dominates a Subsurface Ecosystem.</title>
        <authorList>
            <person name="Takami H."/>
            <person name="Noguchi H."/>
            <person name="Takaki Y."/>
            <person name="Uchiyama I."/>
            <person name="Toyoda A."/>
            <person name="Nishi S."/>
            <person name="Chee G.-J."/>
            <person name="Arai W."/>
            <person name="Nunoura T."/>
            <person name="Itoh T."/>
            <person name="Hattori M."/>
            <person name="Takai K."/>
        </authorList>
    </citation>
    <scope>NUCLEOTIDE SEQUENCE</scope>
</reference>
<dbReference type="SUPFAM" id="SSF143437">
    <property type="entry name" value="THUMP domain-like"/>
    <property type="match status" value="1"/>
</dbReference>
<sequence>MERVVLVRYGEIGLKRANRAAFVAQLARNLRDRLPGVRVENRFDHLVLRGAHAPWVLERLQRTFGVASTSPALEVAPELDAMEAAAQVLVAELAPRPGTTFKVETHRRDKTFPLTSPEVDRELGRRLLARFPELVARMKDPEVHVHLDIRDRAYVYTQVLPGPGGLPVGTGGRAVALLSGGIDSPVAIWMVAKRGVQATPLHFHAPPFTSERSKEKVVRLVEVLSEWCGPMDLWVVPFAHVQRAIRERVPEPLWTVTMRRTMMRVAERVAQQVGASALVTGESLGQVASQTLEALAAIGAATQLLVLRPLVGMDKLEITGLAQRIGTYEVSVLPYEDCCTLFVPRHPRTRPSLREAEEAEASLDVPALVEEALAGVEVISPAAPAPASA</sequence>
<dbReference type="Pfam" id="PF02926">
    <property type="entry name" value="THUMP"/>
    <property type="match status" value="1"/>
</dbReference>
<keyword evidence="8" id="KW-0784">Thiamine biosynthesis</keyword>
<dbReference type="NCBIfam" id="TIGR00342">
    <property type="entry name" value="tRNA uracil 4-sulfurtransferase ThiI"/>
    <property type="match status" value="1"/>
</dbReference>
<dbReference type="PANTHER" id="PTHR43209:SF1">
    <property type="entry name" value="TRNA SULFURTRANSFERASE"/>
    <property type="match status" value="1"/>
</dbReference>
<evidence type="ECO:0000256" key="6">
    <source>
        <dbReference type="ARBA" id="ARBA00022840"/>
    </source>
</evidence>
<dbReference type="InterPro" id="IPR049962">
    <property type="entry name" value="THUMP_ThiI"/>
</dbReference>
<keyword evidence="4" id="KW-0808">Transferase</keyword>
<dbReference type="CDD" id="cd11716">
    <property type="entry name" value="THUMP_ThiI"/>
    <property type="match status" value="1"/>
</dbReference>
<dbReference type="FunFam" id="3.40.50.620:FF:000053">
    <property type="entry name" value="Probable tRNA sulfurtransferase"/>
    <property type="match status" value="1"/>
</dbReference>
<feature type="domain" description="THUMP" evidence="9">
    <location>
        <begin position="54"/>
        <end position="161"/>
    </location>
</feature>
<evidence type="ECO:0000256" key="7">
    <source>
        <dbReference type="ARBA" id="ARBA00022884"/>
    </source>
</evidence>
<evidence type="ECO:0000256" key="2">
    <source>
        <dbReference type="ARBA" id="ARBA00022490"/>
    </source>
</evidence>
<dbReference type="SMART" id="SM00981">
    <property type="entry name" value="THUMP"/>
    <property type="match status" value="1"/>
</dbReference>
<accession>H5SKM9</accession>
<dbReference type="AlphaFoldDB" id="H5SKM9"/>
<dbReference type="HAMAP" id="MF_00021">
    <property type="entry name" value="ThiI"/>
    <property type="match status" value="1"/>
</dbReference>
<proteinExistence type="inferred from homology"/>
<dbReference type="PANTHER" id="PTHR43209">
    <property type="entry name" value="TRNA SULFURTRANSFERASE"/>
    <property type="match status" value="1"/>
</dbReference>
<evidence type="ECO:0000313" key="10">
    <source>
        <dbReference type="EMBL" id="BAL56715.1"/>
    </source>
</evidence>
<evidence type="ECO:0000256" key="5">
    <source>
        <dbReference type="ARBA" id="ARBA00022741"/>
    </source>
</evidence>
<dbReference type="GO" id="GO:0000049">
    <property type="term" value="F:tRNA binding"/>
    <property type="evidence" value="ECO:0007669"/>
    <property type="project" value="UniProtKB-KW"/>
</dbReference>
<dbReference type="Gene3D" id="3.40.50.620">
    <property type="entry name" value="HUPs"/>
    <property type="match status" value="1"/>
</dbReference>
<dbReference type="InterPro" id="IPR003720">
    <property type="entry name" value="tRNA_STrfase"/>
</dbReference>
<dbReference type="InterPro" id="IPR020536">
    <property type="entry name" value="ThiI_AANH"/>
</dbReference>
<dbReference type="Pfam" id="PF02568">
    <property type="entry name" value="ThiI"/>
    <property type="match status" value="1"/>
</dbReference>
<keyword evidence="7" id="KW-0694">RNA-binding</keyword>
<reference evidence="10" key="1">
    <citation type="journal article" date="2005" name="Environ. Microbiol.">
        <title>Genetic and functional properties of uncultivated thermophilic crenarchaeotes from a subsurface gold mine as revealed by analysis of genome fragments.</title>
        <authorList>
            <person name="Nunoura T."/>
            <person name="Hirayama H."/>
            <person name="Takami H."/>
            <person name="Oida H."/>
            <person name="Nishi S."/>
            <person name="Shimamura S."/>
            <person name="Suzuki Y."/>
            <person name="Inagaki F."/>
            <person name="Takai K."/>
            <person name="Nealson K.H."/>
            <person name="Horikoshi K."/>
        </authorList>
    </citation>
    <scope>NUCLEOTIDE SEQUENCE</scope>
</reference>
<dbReference type="CDD" id="cd01712">
    <property type="entry name" value="PPase_ThiI"/>
    <property type="match status" value="1"/>
</dbReference>
<dbReference type="GO" id="GO:0005524">
    <property type="term" value="F:ATP binding"/>
    <property type="evidence" value="ECO:0007669"/>
    <property type="project" value="UniProtKB-KW"/>
</dbReference>
<evidence type="ECO:0000256" key="8">
    <source>
        <dbReference type="ARBA" id="ARBA00022977"/>
    </source>
</evidence>
<dbReference type="InterPro" id="IPR050102">
    <property type="entry name" value="tRNA_sulfurtransferase_ThiI"/>
</dbReference>
<keyword evidence="3" id="KW-0820">tRNA-binding</keyword>
<organism evidence="10">
    <name type="scientific">uncultured prokaryote</name>
    <dbReference type="NCBI Taxonomy" id="198431"/>
    <lineage>
        <taxon>unclassified sequences</taxon>
        <taxon>environmental samples</taxon>
    </lineage>
</organism>
<keyword evidence="2" id="KW-0963">Cytoplasm</keyword>
<comment type="subcellular location">
    <subcellularLocation>
        <location evidence="1">Cytoplasm</location>
    </subcellularLocation>
</comment>
<dbReference type="InterPro" id="IPR054173">
    <property type="entry name" value="ThiI_fer"/>
</dbReference>
<evidence type="ECO:0000256" key="3">
    <source>
        <dbReference type="ARBA" id="ARBA00022555"/>
    </source>
</evidence>
<dbReference type="Gene3D" id="3.30.2130.30">
    <property type="match status" value="1"/>
</dbReference>
<dbReference type="GO" id="GO:0004810">
    <property type="term" value="F:CCA tRNA nucleotidyltransferase activity"/>
    <property type="evidence" value="ECO:0007669"/>
    <property type="project" value="InterPro"/>
</dbReference>
<dbReference type="Pfam" id="PF22025">
    <property type="entry name" value="ThiI_fer"/>
    <property type="match status" value="1"/>
</dbReference>
<keyword evidence="5" id="KW-0547">Nucleotide-binding</keyword>
<evidence type="ECO:0000256" key="1">
    <source>
        <dbReference type="ARBA" id="ARBA00004496"/>
    </source>
</evidence>
<dbReference type="GO" id="GO:0009228">
    <property type="term" value="P:thiamine biosynthetic process"/>
    <property type="evidence" value="ECO:0007669"/>
    <property type="project" value="UniProtKB-KW"/>
</dbReference>
<dbReference type="PROSITE" id="PS51165">
    <property type="entry name" value="THUMP"/>
    <property type="match status" value="1"/>
</dbReference>
<dbReference type="InterPro" id="IPR004114">
    <property type="entry name" value="THUMP_dom"/>
</dbReference>